<sequence>MSDYEASCHVWAMGFQAEDDESVPNPVFQIAITARLTLSSEEEDNDEQPFFVHPESVVLDKMEQVRVDQLLDENNGRDSVRGILLSMGIPVQDFMVEKILGCAHNMATDKCYMNRKVLKIGVQIDAIVDGILEEEDEDEEEDGDDDDDDDESSSSEKVAMVDLTNKVVIEKANVGCPICLEDFMVGTEAVVMRCSHLFHHVCIIPWIAKKTQCPVCRSELTG</sequence>
<evidence type="ECO:0000256" key="3">
    <source>
        <dbReference type="ARBA" id="ARBA00022723"/>
    </source>
</evidence>
<dbReference type="GO" id="GO:0016567">
    <property type="term" value="P:protein ubiquitination"/>
    <property type="evidence" value="ECO:0007669"/>
    <property type="project" value="TreeGrafter"/>
</dbReference>
<comment type="catalytic activity">
    <reaction evidence="1">
        <text>S-ubiquitinyl-[E2 ubiquitin-conjugating enzyme]-L-cysteine + [acceptor protein]-L-lysine = [E2 ubiquitin-conjugating enzyme]-L-cysteine + N(6)-ubiquitinyl-[acceptor protein]-L-lysine.</text>
        <dbReference type="EC" id="2.3.2.27"/>
    </reaction>
</comment>
<dbReference type="PANTHER" id="PTHR15710:SF243">
    <property type="entry name" value="E3 UBIQUITIN-PROTEIN LIGASE PRAJA-2 ISOFORM X1"/>
    <property type="match status" value="1"/>
</dbReference>
<reference evidence="10" key="1">
    <citation type="submission" date="2013-09" db="EMBL/GenBank/DDBJ databases">
        <title>Corchorus olitorius genome sequencing.</title>
        <authorList>
            <person name="Alam M."/>
            <person name="Haque M.S."/>
            <person name="Islam M.S."/>
            <person name="Emdad E.M."/>
            <person name="Islam M.M."/>
            <person name="Ahmed B."/>
            <person name="Halim A."/>
            <person name="Hossen Q.M.M."/>
            <person name="Hossain M.Z."/>
            <person name="Ahmed R."/>
            <person name="Khan M.M."/>
            <person name="Islam R."/>
            <person name="Rashid M.M."/>
            <person name="Khan S.A."/>
            <person name="Rahman M.S."/>
            <person name="Alam M."/>
            <person name="Yahiya A.S."/>
            <person name="Khan M.S."/>
            <person name="Azam M.S."/>
            <person name="Haque T."/>
            <person name="Lashkar M.Z.H."/>
            <person name="Akhand A.I."/>
            <person name="Morshed G."/>
            <person name="Roy S."/>
            <person name="Uddin K.S."/>
            <person name="Rabeya T."/>
            <person name="Hossain A.S."/>
            <person name="Chowdhury A."/>
            <person name="Snigdha A.R."/>
            <person name="Mortoza M.S."/>
            <person name="Matin S.A."/>
            <person name="Hoque S.M.E."/>
            <person name="Islam M.K."/>
            <person name="Roy D.K."/>
            <person name="Haider R."/>
            <person name="Moosa M.M."/>
            <person name="Elias S.M."/>
            <person name="Hasan A.M."/>
            <person name="Jahan S."/>
            <person name="Shafiuddin M."/>
            <person name="Mahmood N."/>
            <person name="Shommy N.S."/>
        </authorList>
    </citation>
    <scope>NUCLEOTIDE SEQUENCE [LARGE SCALE GENOMIC DNA]</scope>
    <source>
        <strain evidence="10">cv. O-4</strain>
    </source>
</reference>
<dbReference type="EC" id="2.3.2.27" evidence="2"/>
<dbReference type="Proteomes" id="UP000187203">
    <property type="component" value="Unassembled WGS sequence"/>
</dbReference>
<dbReference type="SMART" id="SM00184">
    <property type="entry name" value="RING"/>
    <property type="match status" value="1"/>
</dbReference>
<evidence type="ECO:0000256" key="6">
    <source>
        <dbReference type="PROSITE-ProRule" id="PRU00175"/>
    </source>
</evidence>
<feature type="domain" description="RING-type" evidence="8">
    <location>
        <begin position="176"/>
        <end position="217"/>
    </location>
</feature>
<evidence type="ECO:0000313" key="10">
    <source>
        <dbReference type="Proteomes" id="UP000187203"/>
    </source>
</evidence>
<dbReference type="PANTHER" id="PTHR15710">
    <property type="entry name" value="E3 UBIQUITIN-PROTEIN LIGASE PRAJA"/>
    <property type="match status" value="1"/>
</dbReference>
<dbReference type="GO" id="GO:0061630">
    <property type="term" value="F:ubiquitin protein ligase activity"/>
    <property type="evidence" value="ECO:0007669"/>
    <property type="project" value="UniProtKB-EC"/>
</dbReference>
<dbReference type="GO" id="GO:0008270">
    <property type="term" value="F:zinc ion binding"/>
    <property type="evidence" value="ECO:0007669"/>
    <property type="project" value="UniProtKB-KW"/>
</dbReference>
<dbReference type="Gene3D" id="3.30.40.10">
    <property type="entry name" value="Zinc/RING finger domain, C3HC4 (zinc finger)"/>
    <property type="match status" value="1"/>
</dbReference>
<feature type="region of interest" description="Disordered" evidence="7">
    <location>
        <begin position="133"/>
        <end position="156"/>
    </location>
</feature>
<dbReference type="PROSITE" id="PS50089">
    <property type="entry name" value="ZF_RING_2"/>
    <property type="match status" value="1"/>
</dbReference>
<evidence type="ECO:0000256" key="4">
    <source>
        <dbReference type="ARBA" id="ARBA00022771"/>
    </source>
</evidence>
<organism evidence="9 10">
    <name type="scientific">Corchorus olitorius</name>
    <dbReference type="NCBI Taxonomy" id="93759"/>
    <lineage>
        <taxon>Eukaryota</taxon>
        <taxon>Viridiplantae</taxon>
        <taxon>Streptophyta</taxon>
        <taxon>Embryophyta</taxon>
        <taxon>Tracheophyta</taxon>
        <taxon>Spermatophyta</taxon>
        <taxon>Magnoliopsida</taxon>
        <taxon>eudicotyledons</taxon>
        <taxon>Gunneridae</taxon>
        <taxon>Pentapetalae</taxon>
        <taxon>rosids</taxon>
        <taxon>malvids</taxon>
        <taxon>Malvales</taxon>
        <taxon>Malvaceae</taxon>
        <taxon>Grewioideae</taxon>
        <taxon>Apeibeae</taxon>
        <taxon>Corchorus</taxon>
    </lineage>
</organism>
<evidence type="ECO:0000259" key="8">
    <source>
        <dbReference type="PROSITE" id="PS50089"/>
    </source>
</evidence>
<dbReference type="STRING" id="93759.A0A1R3IJJ0"/>
<evidence type="ECO:0000313" key="9">
    <source>
        <dbReference type="EMBL" id="OMO82720.1"/>
    </source>
</evidence>
<evidence type="ECO:0000256" key="5">
    <source>
        <dbReference type="ARBA" id="ARBA00022833"/>
    </source>
</evidence>
<feature type="compositionally biased region" description="Acidic residues" evidence="7">
    <location>
        <begin position="133"/>
        <end position="153"/>
    </location>
</feature>
<dbReference type="EMBL" id="AWUE01018078">
    <property type="protein sequence ID" value="OMO82720.1"/>
    <property type="molecule type" value="Genomic_DNA"/>
</dbReference>
<comment type="caution">
    <text evidence="9">The sequence shown here is derived from an EMBL/GenBank/DDBJ whole genome shotgun (WGS) entry which is preliminary data.</text>
</comment>
<dbReference type="OrthoDB" id="1149625at2759"/>
<gene>
    <name evidence="9" type="ORF">COLO4_22876</name>
</gene>
<evidence type="ECO:0000256" key="2">
    <source>
        <dbReference type="ARBA" id="ARBA00012483"/>
    </source>
</evidence>
<keyword evidence="4 6" id="KW-0863">Zinc-finger</keyword>
<dbReference type="AlphaFoldDB" id="A0A1R3IJJ0"/>
<keyword evidence="5" id="KW-0862">Zinc</keyword>
<dbReference type="InterPro" id="IPR013083">
    <property type="entry name" value="Znf_RING/FYVE/PHD"/>
</dbReference>
<name>A0A1R3IJJ0_9ROSI</name>
<dbReference type="CDD" id="cd16454">
    <property type="entry name" value="RING-H2_PA-TM-RING"/>
    <property type="match status" value="1"/>
</dbReference>
<proteinExistence type="predicted"/>
<dbReference type="SUPFAM" id="SSF57850">
    <property type="entry name" value="RING/U-box"/>
    <property type="match status" value="1"/>
</dbReference>
<keyword evidence="3" id="KW-0479">Metal-binding</keyword>
<accession>A0A1R3IJJ0</accession>
<dbReference type="InterPro" id="IPR001841">
    <property type="entry name" value="Znf_RING"/>
</dbReference>
<protein>
    <recommendedName>
        <fullName evidence="2">RING-type E3 ubiquitin transferase</fullName>
        <ecNumber evidence="2">2.3.2.27</ecNumber>
    </recommendedName>
</protein>
<evidence type="ECO:0000256" key="1">
    <source>
        <dbReference type="ARBA" id="ARBA00000900"/>
    </source>
</evidence>
<evidence type="ECO:0000256" key="7">
    <source>
        <dbReference type="SAM" id="MobiDB-lite"/>
    </source>
</evidence>
<dbReference type="Pfam" id="PF13639">
    <property type="entry name" value="zf-RING_2"/>
    <property type="match status" value="1"/>
</dbReference>
<keyword evidence="10" id="KW-1185">Reference proteome</keyword>
<dbReference type="GO" id="GO:0005737">
    <property type="term" value="C:cytoplasm"/>
    <property type="evidence" value="ECO:0007669"/>
    <property type="project" value="TreeGrafter"/>
</dbReference>